<comment type="caution">
    <text evidence="4">The sequence shown here is derived from an EMBL/GenBank/DDBJ whole genome shotgun (WGS) entry which is preliminary data.</text>
</comment>
<gene>
    <name evidence="4" type="ORF">BFP76_09165</name>
</gene>
<dbReference type="InterPro" id="IPR001309">
    <property type="entry name" value="Pept_C14_p20"/>
</dbReference>
<proteinExistence type="inferred from homology"/>
<dbReference type="SMART" id="SM00115">
    <property type="entry name" value="CASc"/>
    <property type="match status" value="1"/>
</dbReference>
<dbReference type="PANTHER" id="PTHR22576">
    <property type="entry name" value="MUCOSA ASSOCIATED LYMPHOID TISSUE LYMPHOMA TRANSLOCATION PROTEIN 1/PARACASPASE"/>
    <property type="match status" value="1"/>
</dbReference>
<evidence type="ECO:0000259" key="3">
    <source>
        <dbReference type="PROSITE" id="PS50208"/>
    </source>
</evidence>
<sequence length="310" mass="34526">MVVRKIIRILTCVCFVLNMAQQAHAQTRMALVIGNGAYENLDKLRTPENDATTIGETLSSLGFQVFLATNLNNDRMRNAISLFQKKVEFADTVLVYFAGHGMQRDDENFLIPTDYNPHLQSTNASAINIETIVHELSNRLRTNLFIFDACFDDSNSNLIGNKTIAPPVNAPPMGSLITFSTTIGKKAYDGIANHSIFTGALLDNMKIPDIDIEELFRNTRRDVLVNSNNHQMPTTVSSLITRFQLNASQALENSAVDQSFMNLSEHGFSHKSVLRDMENGLEISAHDKAKQKLRKLLCAKLTSPLPPQCQ</sequence>
<feature type="signal peptide" evidence="2">
    <location>
        <begin position="1"/>
        <end position="25"/>
    </location>
</feature>
<evidence type="ECO:0000256" key="2">
    <source>
        <dbReference type="SAM" id="SignalP"/>
    </source>
</evidence>
<dbReference type="InterPro" id="IPR052039">
    <property type="entry name" value="Caspase-related_regulators"/>
</dbReference>
<feature type="domain" description="Caspase family p20" evidence="3">
    <location>
        <begin position="26"/>
        <end position="103"/>
    </location>
</feature>
<dbReference type="GO" id="GO:0004197">
    <property type="term" value="F:cysteine-type endopeptidase activity"/>
    <property type="evidence" value="ECO:0007669"/>
    <property type="project" value="InterPro"/>
</dbReference>
<protein>
    <recommendedName>
        <fullName evidence="3">Caspase family p20 domain-containing protein</fullName>
    </recommendedName>
</protein>
<dbReference type="AlphaFoldDB" id="A0A2G5K0W1"/>
<keyword evidence="2" id="KW-0732">Signal</keyword>
<feature type="chain" id="PRO_5013862034" description="Caspase family p20 domain-containing protein" evidence="2">
    <location>
        <begin position="26"/>
        <end position="310"/>
    </location>
</feature>
<dbReference type="InterPro" id="IPR015917">
    <property type="entry name" value="Pept_C14A"/>
</dbReference>
<dbReference type="SUPFAM" id="SSF52129">
    <property type="entry name" value="Caspase-like"/>
    <property type="match status" value="1"/>
</dbReference>
<dbReference type="InterPro" id="IPR029030">
    <property type="entry name" value="Caspase-like_dom_sf"/>
</dbReference>
<name>A0A2G5K0W1_9RHOB</name>
<dbReference type="Pfam" id="PF00656">
    <property type="entry name" value="Peptidase_C14"/>
    <property type="match status" value="1"/>
</dbReference>
<dbReference type="EMBL" id="MDGM01000014">
    <property type="protein sequence ID" value="PIB23178.1"/>
    <property type="molecule type" value="Genomic_DNA"/>
</dbReference>
<evidence type="ECO:0000313" key="5">
    <source>
        <dbReference type="Proteomes" id="UP000231516"/>
    </source>
</evidence>
<evidence type="ECO:0000313" key="4">
    <source>
        <dbReference type="EMBL" id="PIB23178.1"/>
    </source>
</evidence>
<dbReference type="Proteomes" id="UP000231516">
    <property type="component" value="Unassembled WGS sequence"/>
</dbReference>
<accession>A0A2G5K0W1</accession>
<dbReference type="InterPro" id="IPR011600">
    <property type="entry name" value="Pept_C14_caspase"/>
</dbReference>
<evidence type="ECO:0000256" key="1">
    <source>
        <dbReference type="ARBA" id="ARBA00010134"/>
    </source>
</evidence>
<dbReference type="PROSITE" id="PS50208">
    <property type="entry name" value="CASPASE_P20"/>
    <property type="match status" value="1"/>
</dbReference>
<dbReference type="Gene3D" id="3.40.50.1460">
    <property type="match status" value="1"/>
</dbReference>
<reference evidence="4 5" key="1">
    <citation type="submission" date="2016-08" db="EMBL/GenBank/DDBJ databases">
        <title>Draft genome of Amylibacter sp. strain 4G11.</title>
        <authorList>
            <person name="Wong S.-K."/>
            <person name="Hamasaki K."/>
            <person name="Yoshizawa S."/>
        </authorList>
    </citation>
    <scope>NUCLEOTIDE SEQUENCE [LARGE SCALE GENOMIC DNA]</scope>
    <source>
        <strain evidence="4 5">4G11</strain>
    </source>
</reference>
<comment type="similarity">
    <text evidence="1">Belongs to the peptidase C14A family.</text>
</comment>
<keyword evidence="5" id="KW-1185">Reference proteome</keyword>
<dbReference type="GO" id="GO:0006508">
    <property type="term" value="P:proteolysis"/>
    <property type="evidence" value="ECO:0007669"/>
    <property type="project" value="InterPro"/>
</dbReference>
<organism evidence="4 5">
    <name type="scientific">Paramylibacter kogurei</name>
    <dbReference type="NCBI Taxonomy" id="1889778"/>
    <lineage>
        <taxon>Bacteria</taxon>
        <taxon>Pseudomonadati</taxon>
        <taxon>Pseudomonadota</taxon>
        <taxon>Alphaproteobacteria</taxon>
        <taxon>Rhodobacterales</taxon>
        <taxon>Paracoccaceae</taxon>
        <taxon>Paramylibacter</taxon>
    </lineage>
</organism>
<dbReference type="PANTHER" id="PTHR22576:SF37">
    <property type="entry name" value="MUCOSA-ASSOCIATED LYMPHOID TISSUE LYMPHOMA TRANSLOCATION PROTEIN 1"/>
    <property type="match status" value="1"/>
</dbReference>